<evidence type="ECO:0000313" key="2">
    <source>
        <dbReference type="Proteomes" id="UP001151287"/>
    </source>
</evidence>
<organism evidence="1 2">
    <name type="scientific">Rhynchospora breviuscula</name>
    <dbReference type="NCBI Taxonomy" id="2022672"/>
    <lineage>
        <taxon>Eukaryota</taxon>
        <taxon>Viridiplantae</taxon>
        <taxon>Streptophyta</taxon>
        <taxon>Embryophyta</taxon>
        <taxon>Tracheophyta</taxon>
        <taxon>Spermatophyta</taxon>
        <taxon>Magnoliopsida</taxon>
        <taxon>Liliopsida</taxon>
        <taxon>Poales</taxon>
        <taxon>Cyperaceae</taxon>
        <taxon>Cyperoideae</taxon>
        <taxon>Rhynchosporeae</taxon>
        <taxon>Rhynchospora</taxon>
    </lineage>
</organism>
<dbReference type="EMBL" id="JAMQYH010000001">
    <property type="protein sequence ID" value="KAJ1704029.1"/>
    <property type="molecule type" value="Genomic_DNA"/>
</dbReference>
<dbReference type="AlphaFoldDB" id="A0A9Q0D2P2"/>
<protein>
    <submittedName>
        <fullName evidence="1">Uncharacterized protein</fullName>
    </submittedName>
</protein>
<evidence type="ECO:0000313" key="1">
    <source>
        <dbReference type="EMBL" id="KAJ1704029.1"/>
    </source>
</evidence>
<dbReference type="Proteomes" id="UP001151287">
    <property type="component" value="Unassembled WGS sequence"/>
</dbReference>
<proteinExistence type="predicted"/>
<name>A0A9Q0D2P2_9POAL</name>
<comment type="caution">
    <text evidence="1">The sequence shown here is derived from an EMBL/GenBank/DDBJ whole genome shotgun (WGS) entry which is preliminary data.</text>
</comment>
<sequence length="70" mass="7941">MLCESRLDLLCAVMYALDLLEVDVQRATATCCNGFKFDIFQAKQCKDGQLWKPEDIKSVLMLCARGHDLD</sequence>
<accession>A0A9Q0D2P2</accession>
<keyword evidence="2" id="KW-1185">Reference proteome</keyword>
<gene>
    <name evidence="1" type="ORF">LUZ63_003808</name>
</gene>
<reference evidence="1" key="1">
    <citation type="journal article" date="2022" name="Cell">
        <title>Repeat-based holocentromeres influence genome architecture and karyotype evolution.</title>
        <authorList>
            <person name="Hofstatter P.G."/>
            <person name="Thangavel G."/>
            <person name="Lux T."/>
            <person name="Neumann P."/>
            <person name="Vondrak T."/>
            <person name="Novak P."/>
            <person name="Zhang M."/>
            <person name="Costa L."/>
            <person name="Castellani M."/>
            <person name="Scott A."/>
            <person name="Toegelov H."/>
            <person name="Fuchs J."/>
            <person name="Mata-Sucre Y."/>
            <person name="Dias Y."/>
            <person name="Vanzela A.L.L."/>
            <person name="Huettel B."/>
            <person name="Almeida C.C.S."/>
            <person name="Simkova H."/>
            <person name="Souza G."/>
            <person name="Pedrosa-Harand A."/>
            <person name="Macas J."/>
            <person name="Mayer K.F.X."/>
            <person name="Houben A."/>
            <person name="Marques A."/>
        </authorList>
    </citation>
    <scope>NUCLEOTIDE SEQUENCE</scope>
    <source>
        <strain evidence="1">RhyBre1mFocal</strain>
    </source>
</reference>